<name>A0A4Q9LN69_9MICR</name>
<gene>
    <name evidence="1" type="ORF">CWI38_2102p0010</name>
</gene>
<evidence type="ECO:0000313" key="2">
    <source>
        <dbReference type="Proteomes" id="UP000292282"/>
    </source>
</evidence>
<comment type="caution">
    <text evidence="1">The sequence shown here is derived from an EMBL/GenBank/DDBJ whole genome shotgun (WGS) entry which is preliminary data.</text>
</comment>
<dbReference type="Proteomes" id="UP000292282">
    <property type="component" value="Unassembled WGS sequence"/>
</dbReference>
<dbReference type="AlphaFoldDB" id="A0A4Q9LN69"/>
<keyword evidence="2" id="KW-1185">Reference proteome</keyword>
<reference evidence="1 2" key="1">
    <citation type="submission" date="2017-12" db="EMBL/GenBank/DDBJ databases">
        <authorList>
            <person name="Pombert J.-F."/>
            <person name="Haag K.L."/>
            <person name="Ebert D."/>
        </authorList>
    </citation>
    <scope>NUCLEOTIDE SEQUENCE [LARGE SCALE GENOMIC DNA]</scope>
    <source>
        <strain evidence="1">IL-G-3</strain>
    </source>
</reference>
<dbReference type="EMBL" id="PITK01002102">
    <property type="protein sequence ID" value="TBU09863.1"/>
    <property type="molecule type" value="Genomic_DNA"/>
</dbReference>
<dbReference type="VEuPathDB" id="MicrosporidiaDB:CWI38_2102p0010"/>
<accession>A0A4Q9LN69</accession>
<evidence type="ECO:0000313" key="1">
    <source>
        <dbReference type="EMBL" id="TBU09863.1"/>
    </source>
</evidence>
<proteinExistence type="predicted"/>
<sequence>MVVCLFERILSRHYNIDEYRDIFVKKSLDLYYKKTKELASWLRAVDYTFLFCYDSQIRAFANVLSNHIQAKSSNNYEININIPNSKSTRNIERIKKCYIFACKNKFKIILDKIFRIHKCIGVITCRFNNLNNHFVSIEDTCKGIFKKTPKKYLSYYIDILLNSKNGVWIKVFSEFENFEENIDKDKMIEIFKTTQREMLCFSHLNCTLYIIDKSDLALDESTYRKKFLKKSIKNRYKISFHSTLPNIKNETTVFLLRQTFKFETYFFVTEFEYLYSTKKSDDSEYKFKILLKFSSFTFEFHFNWYVTKHPFNRFRPDSLYYIYVIAGKFPIYLKFHLIQNEIYFRIEKSITIVPSSNCDYIRNLQNPDRDFTLQQLFYYFIIWYLKDKDSVEFNIFHI</sequence>
<protein>
    <submittedName>
        <fullName evidence="1">Uncharacterized protein</fullName>
    </submittedName>
</protein>
<organism evidence="1 2">
    <name type="scientific">Hamiltosporidium tvaerminnensis</name>
    <dbReference type="NCBI Taxonomy" id="1176355"/>
    <lineage>
        <taxon>Eukaryota</taxon>
        <taxon>Fungi</taxon>
        <taxon>Fungi incertae sedis</taxon>
        <taxon>Microsporidia</taxon>
        <taxon>Dubosqiidae</taxon>
        <taxon>Hamiltosporidium</taxon>
    </lineage>
</organism>